<feature type="transmembrane region" description="Helical" evidence="1">
    <location>
        <begin position="41"/>
        <end position="58"/>
    </location>
</feature>
<protein>
    <submittedName>
        <fullName evidence="2">Uncharacterized protein</fullName>
    </submittedName>
</protein>
<dbReference type="EMBL" id="CP054698">
    <property type="protein sequence ID" value="QMS91797.1"/>
    <property type="molecule type" value="Genomic_DNA"/>
</dbReference>
<evidence type="ECO:0000313" key="3">
    <source>
        <dbReference type="Proteomes" id="UP000514713"/>
    </source>
</evidence>
<evidence type="ECO:0000313" key="2">
    <source>
        <dbReference type="EMBL" id="QMS91797.1"/>
    </source>
</evidence>
<keyword evidence="1" id="KW-0812">Transmembrane</keyword>
<proteinExistence type="predicted"/>
<dbReference type="AlphaFoldDB" id="A0A7D7QBK7"/>
<dbReference type="RefSeq" id="WP_181929364.1">
    <property type="nucleotide sequence ID" value="NZ_CP054698.1"/>
</dbReference>
<gene>
    <name evidence="2" type="ORF">HUN01_30925</name>
</gene>
<keyword evidence="1" id="KW-1133">Transmembrane helix</keyword>
<keyword evidence="3" id="KW-1185">Reference proteome</keyword>
<sequence>MGHGAWGMGHGAGAWGQGEAGEAGEEKLLINAQCPMPNAQILYLLVILDTIFSVLLLLEC</sequence>
<accession>A0A7D7QBK7</accession>
<reference evidence="3" key="1">
    <citation type="submission" date="2020-06" db="EMBL/GenBank/DDBJ databases">
        <title>Nostoc edaphicum CCNP1411 genome.</title>
        <authorList>
            <person name="Fidor A."/>
            <person name="Grabski M."/>
            <person name="Gawor J."/>
            <person name="Gromadka R."/>
            <person name="Wegrzyn G."/>
            <person name="Mazur-Marzec H."/>
        </authorList>
    </citation>
    <scope>NUCLEOTIDE SEQUENCE [LARGE SCALE GENOMIC DNA]</scope>
    <source>
        <strain evidence="3">CCNP1411</strain>
    </source>
</reference>
<evidence type="ECO:0000256" key="1">
    <source>
        <dbReference type="SAM" id="Phobius"/>
    </source>
</evidence>
<dbReference type="KEGG" id="ned:HUN01_30925"/>
<keyword evidence="1" id="KW-0472">Membrane</keyword>
<name>A0A7D7QBK7_9NOSO</name>
<dbReference type="Proteomes" id="UP000514713">
    <property type="component" value="Chromosome"/>
</dbReference>
<organism evidence="2 3">
    <name type="scientific">Nostoc edaphicum CCNP1411</name>
    <dbReference type="NCBI Taxonomy" id="1472755"/>
    <lineage>
        <taxon>Bacteria</taxon>
        <taxon>Bacillati</taxon>
        <taxon>Cyanobacteriota</taxon>
        <taxon>Cyanophyceae</taxon>
        <taxon>Nostocales</taxon>
        <taxon>Nostocaceae</taxon>
        <taxon>Nostoc</taxon>
    </lineage>
</organism>